<dbReference type="PANTHER" id="PTHR12357">
    <property type="entry name" value="YTH YT521-B HOMOLOGY DOMAIN-CONTAINING"/>
    <property type="match status" value="1"/>
</dbReference>
<dbReference type="GO" id="GO:0005737">
    <property type="term" value="C:cytoplasm"/>
    <property type="evidence" value="ECO:0007669"/>
    <property type="project" value="TreeGrafter"/>
</dbReference>
<comment type="function">
    <text evidence="1">Specifically recognizes and binds N6-methyladenosine (m6A)-containing RNAs, and regulates mRNA stability. M6A is a modification present at internal sites of mRNAs and some non-coding RNAs and plays a role in mRNA stability and processing.</text>
</comment>
<dbReference type="Proteomes" id="UP001159364">
    <property type="component" value="Linkage Group LG10"/>
</dbReference>
<comment type="caution">
    <text evidence="4">The sequence shown here is derived from an EMBL/GenBank/DDBJ whole genome shotgun (WGS) entry which is preliminary data.</text>
</comment>
<feature type="region of interest" description="Disordered" evidence="2">
    <location>
        <begin position="216"/>
        <end position="235"/>
    </location>
</feature>
<evidence type="ECO:0000256" key="2">
    <source>
        <dbReference type="SAM" id="MobiDB-lite"/>
    </source>
</evidence>
<dbReference type="GO" id="GO:1990247">
    <property type="term" value="F:N6-methyladenosine-containing RNA reader activity"/>
    <property type="evidence" value="ECO:0007669"/>
    <property type="project" value="UniProtKB-UniRule"/>
</dbReference>
<dbReference type="GO" id="GO:0003729">
    <property type="term" value="F:mRNA binding"/>
    <property type="evidence" value="ECO:0007669"/>
    <property type="project" value="UniProtKB-UniRule"/>
</dbReference>
<protein>
    <recommendedName>
        <fullName evidence="1">YTH domain-containing family protein</fullName>
    </recommendedName>
</protein>
<dbReference type="CDD" id="cd21134">
    <property type="entry name" value="YTH"/>
    <property type="match status" value="1"/>
</dbReference>
<proteinExistence type="inferred from homology"/>
<evidence type="ECO:0000313" key="5">
    <source>
        <dbReference type="Proteomes" id="UP001159364"/>
    </source>
</evidence>
<dbReference type="PROSITE" id="PS50882">
    <property type="entry name" value="YTH"/>
    <property type="match status" value="1"/>
</dbReference>
<sequence>METSPHDLSRTVPTGETSLRRDSSMEKPLSPDDERFVSANPSIDATIVGHARNARESSCGTNLAGDISIVPPPPPPPNTYISNVQEAIHGGYGHDGYSQYINAADGLHVSPVLCNDSPSLLLPSGYAFSPEMAYGQYSPVATPLPSLYLDGQLYSPQQFSFSPSFYAQPAPPHVPSSVSLAPSDLLTLDSSDNLLLGPGSGYLVHFGPFGGGNVSGAEGSSSLTSPPAYPQTMGIFGSSEHQIGQISQHRPLPGYGIMSPSSVGRYPHGGSYQSSHFSGGSMSYSGGNERVQLSLDKSRRREREQDSIYISNDSLGFDRNRGPRAFKLKGKSTTEQGSSSGNNEDNLSSFRHQFDLVNRPDFVTDYKNAKFFVMKSFSEDNVHKSIKYSVWASTPHGNKKLDAAYHEAKKLESNCPIFLFFSVNASGQFCGVAEMVGAVDFEKDADYWQQDRWSGQFPVQWHVVKDVPNGRFRHILLENNDNKPVTHSRDSQEVKLEQGIEMLTIFMDHDSHTSILDDFDFYNRRERALRERKSKQHASLGNDPALLADESINPISDSFVPKAQFGGGDSNKSENQATAVSRSDLIASSPIKLTSASQLSNAESFNDGFFRALKLEDSSNNVMQATEMGGGHQDQSC</sequence>
<organism evidence="4 5">
    <name type="scientific">Erythroxylum novogranatense</name>
    <dbReference type="NCBI Taxonomy" id="1862640"/>
    <lineage>
        <taxon>Eukaryota</taxon>
        <taxon>Viridiplantae</taxon>
        <taxon>Streptophyta</taxon>
        <taxon>Embryophyta</taxon>
        <taxon>Tracheophyta</taxon>
        <taxon>Spermatophyta</taxon>
        <taxon>Magnoliopsida</taxon>
        <taxon>eudicotyledons</taxon>
        <taxon>Gunneridae</taxon>
        <taxon>Pentapetalae</taxon>
        <taxon>rosids</taxon>
        <taxon>fabids</taxon>
        <taxon>Malpighiales</taxon>
        <taxon>Erythroxylaceae</taxon>
        <taxon>Erythroxylum</taxon>
    </lineage>
</organism>
<comment type="similarity">
    <text evidence="1">Belongs to the YTHDF family.</text>
</comment>
<feature type="domain" description="YTH" evidence="3">
    <location>
        <begin position="369"/>
        <end position="506"/>
    </location>
</feature>
<accession>A0AAV8SMB8</accession>
<feature type="compositionally biased region" description="Basic and acidic residues" evidence="2">
    <location>
        <begin position="296"/>
        <end position="306"/>
    </location>
</feature>
<keyword evidence="1" id="KW-0694">RNA-binding</keyword>
<dbReference type="InterPro" id="IPR045168">
    <property type="entry name" value="YTH_prot"/>
</dbReference>
<dbReference type="InterPro" id="IPR007275">
    <property type="entry name" value="YTH_domain"/>
</dbReference>
<dbReference type="AlphaFoldDB" id="A0AAV8SMB8"/>
<evidence type="ECO:0000259" key="3">
    <source>
        <dbReference type="PROSITE" id="PS50882"/>
    </source>
</evidence>
<gene>
    <name evidence="4" type="ORF">K2173_017711</name>
</gene>
<dbReference type="Pfam" id="PF04146">
    <property type="entry name" value="YTH"/>
    <property type="match status" value="1"/>
</dbReference>
<name>A0AAV8SMB8_9ROSI</name>
<feature type="region of interest" description="Disordered" evidence="2">
    <location>
        <begin position="1"/>
        <end position="37"/>
    </location>
</feature>
<feature type="region of interest" description="Disordered" evidence="2">
    <location>
        <begin position="560"/>
        <end position="581"/>
    </location>
</feature>
<dbReference type="PANTHER" id="PTHR12357:SF77">
    <property type="entry name" value="YTH DOMAIN-CONTAINING FAMILY PROTEIN"/>
    <property type="match status" value="1"/>
</dbReference>
<feature type="compositionally biased region" description="Low complexity" evidence="2">
    <location>
        <begin position="269"/>
        <end position="287"/>
    </location>
</feature>
<dbReference type="Gene3D" id="3.10.590.10">
    <property type="entry name" value="ph1033 like domains"/>
    <property type="match status" value="1"/>
</dbReference>
<dbReference type="EMBL" id="JAIWQS010000010">
    <property type="protein sequence ID" value="KAJ8753144.1"/>
    <property type="molecule type" value="Genomic_DNA"/>
</dbReference>
<reference evidence="4 5" key="1">
    <citation type="submission" date="2021-09" db="EMBL/GenBank/DDBJ databases">
        <title>Genomic insights and catalytic innovation underlie evolution of tropane alkaloids biosynthesis.</title>
        <authorList>
            <person name="Wang Y.-J."/>
            <person name="Tian T."/>
            <person name="Huang J.-P."/>
            <person name="Huang S.-X."/>
        </authorList>
    </citation>
    <scope>NUCLEOTIDE SEQUENCE [LARGE SCALE GENOMIC DNA]</scope>
    <source>
        <strain evidence="4">KIB-2018</strain>
        <tissue evidence="4">Leaf</tissue>
    </source>
</reference>
<feature type="compositionally biased region" description="Polar residues" evidence="2">
    <location>
        <begin position="331"/>
        <end position="346"/>
    </location>
</feature>
<feature type="compositionally biased region" description="Basic and acidic residues" evidence="2">
    <location>
        <begin position="18"/>
        <end position="36"/>
    </location>
</feature>
<dbReference type="GO" id="GO:0061157">
    <property type="term" value="P:mRNA destabilization"/>
    <property type="evidence" value="ECO:0007669"/>
    <property type="project" value="TreeGrafter"/>
</dbReference>
<evidence type="ECO:0000313" key="4">
    <source>
        <dbReference type="EMBL" id="KAJ8753144.1"/>
    </source>
</evidence>
<feature type="region of interest" description="Disordered" evidence="2">
    <location>
        <begin position="241"/>
        <end position="346"/>
    </location>
</feature>
<keyword evidence="5" id="KW-1185">Reference proteome</keyword>
<evidence type="ECO:0000256" key="1">
    <source>
        <dbReference type="RuleBase" id="RU369095"/>
    </source>
</evidence>